<gene>
    <name evidence="2" type="ORF">E5Z56_04425</name>
</gene>
<proteinExistence type="predicted"/>
<protein>
    <submittedName>
        <fullName evidence="2">Uncharacterized protein</fullName>
    </submittedName>
</protein>
<name>A0A4P8XUD1_9FIRM</name>
<keyword evidence="1" id="KW-0472">Membrane</keyword>
<evidence type="ECO:0000313" key="3">
    <source>
        <dbReference type="Proteomes" id="UP000301475"/>
    </source>
</evidence>
<dbReference type="Proteomes" id="UP000301475">
    <property type="component" value="Chromosome"/>
</dbReference>
<keyword evidence="1" id="KW-1133">Transmembrane helix</keyword>
<dbReference type="RefSeq" id="WP_138156708.1">
    <property type="nucleotide sequence ID" value="NZ_CP039381.1"/>
</dbReference>
<accession>A0A4P8XUD1</accession>
<reference evidence="2 3" key="1">
    <citation type="submission" date="2019-04" db="EMBL/GenBank/DDBJ databases">
        <authorList>
            <person name="Embree M."/>
            <person name="Gaffney J.R."/>
        </authorList>
    </citation>
    <scope>NUCLEOTIDE SEQUENCE [LARGE SCALE GENOMIC DNA]</scope>
    <source>
        <strain evidence="2 3">JE7A12</strain>
    </source>
</reference>
<organism evidence="2 3">
    <name type="scientific">Ruminococcus bovis</name>
    <dbReference type="NCBI Taxonomy" id="2564099"/>
    <lineage>
        <taxon>Bacteria</taxon>
        <taxon>Bacillati</taxon>
        <taxon>Bacillota</taxon>
        <taxon>Clostridia</taxon>
        <taxon>Eubacteriales</taxon>
        <taxon>Oscillospiraceae</taxon>
        <taxon>Ruminococcus</taxon>
    </lineage>
</organism>
<dbReference type="KEGG" id="ruj:E5Z56_04425"/>
<evidence type="ECO:0000256" key="1">
    <source>
        <dbReference type="SAM" id="Phobius"/>
    </source>
</evidence>
<sequence length="272" mass="30221">MMNLSTATSVTGGILLGIILLVIGIIIWFVFLMLKKRKKAIVPKHGGKSGYVVGGIGLAITVVSLIAMLVTGTTSGVGTILSTMKSDSKAICDGKMYVKTDFTYNGNSDYKLSKAEGVISGASDLNTLKGYSEYKILVSLNTNISGVIFVEEDSERSFEEKYTDYDNFKCGALFDTKDKKMSTNESDISTSLFEKVISMDNYKEVDKDKISYVDKIDTKQNCTFWGTSEDELVTSQVKLFPKDKNKKYIRVVDSKYYELDDSLTKSVDKYFK</sequence>
<dbReference type="EMBL" id="CP039381">
    <property type="protein sequence ID" value="QCT06655.1"/>
    <property type="molecule type" value="Genomic_DNA"/>
</dbReference>
<evidence type="ECO:0000313" key="2">
    <source>
        <dbReference type="EMBL" id="QCT06655.1"/>
    </source>
</evidence>
<keyword evidence="3" id="KW-1185">Reference proteome</keyword>
<feature type="transmembrane region" description="Helical" evidence="1">
    <location>
        <begin position="12"/>
        <end position="31"/>
    </location>
</feature>
<dbReference type="AlphaFoldDB" id="A0A4P8XUD1"/>
<keyword evidence="1" id="KW-0812">Transmembrane</keyword>
<feature type="transmembrane region" description="Helical" evidence="1">
    <location>
        <begin position="51"/>
        <end position="70"/>
    </location>
</feature>